<evidence type="ECO:0000259" key="7">
    <source>
        <dbReference type="PROSITE" id="PS50089"/>
    </source>
</evidence>
<keyword evidence="9" id="KW-1185">Reference proteome</keyword>
<proteinExistence type="predicted"/>
<dbReference type="PROSITE" id="PS00518">
    <property type="entry name" value="ZF_RING_1"/>
    <property type="match status" value="1"/>
</dbReference>
<sequence>MVCVLDVSMATTMLDDQIHLRVQDLNPVLTCELCGGYYVGATTITTCLHTFCRSCIARHTDFSLHCPKCDLLIHPTDPFVNMRPDCTIQDIVYKLLPHLEKDEKRRERKFYTSRGIPYPLQPTATPRRKQMKEGTRWVSQAPCVHLISVKLIYLGTKPGLGSYPPLVNKYLRIPDYTTIGHIERFVQQMLHVHATRQVCVFIGTCLLHETLTLVRSVELSRRGGDQEKIDEDEDALVKLHYGIVPRKNYFEYFARDGEAGSRVNSDKVNNSSNSGVTVSGVTATVDTVTVDDSDDCIIIS</sequence>
<evidence type="ECO:0000313" key="8">
    <source>
        <dbReference type="EMBL" id="KAK2172410.1"/>
    </source>
</evidence>
<dbReference type="SMART" id="SM00184">
    <property type="entry name" value="RING"/>
    <property type="match status" value="1"/>
</dbReference>
<evidence type="ECO:0000256" key="4">
    <source>
        <dbReference type="ARBA" id="ARBA00022833"/>
    </source>
</evidence>
<evidence type="ECO:0000256" key="3">
    <source>
        <dbReference type="ARBA" id="ARBA00022771"/>
    </source>
</evidence>
<reference evidence="8" key="1">
    <citation type="journal article" date="2023" name="Mol. Biol. Evol.">
        <title>Third-Generation Sequencing Reveals the Adaptive Role of the Epigenome in Three Deep-Sea Polychaetes.</title>
        <authorList>
            <person name="Perez M."/>
            <person name="Aroh O."/>
            <person name="Sun Y."/>
            <person name="Lan Y."/>
            <person name="Juniper S.K."/>
            <person name="Young C.R."/>
            <person name="Angers B."/>
            <person name="Qian P.Y."/>
        </authorList>
    </citation>
    <scope>NUCLEOTIDE SEQUENCE</scope>
    <source>
        <strain evidence="8">R07B-5</strain>
    </source>
</reference>
<protein>
    <recommendedName>
        <fullName evidence="7">RING-type domain-containing protein</fullName>
    </recommendedName>
</protein>
<feature type="domain" description="RING-type" evidence="7">
    <location>
        <begin position="31"/>
        <end position="70"/>
    </location>
</feature>
<dbReference type="FunFam" id="3.30.40.10:FF:000122">
    <property type="entry name" value="polycomb group RING finger protein 1"/>
    <property type="match status" value="1"/>
</dbReference>
<evidence type="ECO:0000313" key="9">
    <source>
        <dbReference type="Proteomes" id="UP001209878"/>
    </source>
</evidence>
<dbReference type="Gene3D" id="3.10.20.90">
    <property type="entry name" value="Phosphatidylinositol 3-kinase Catalytic Subunit, Chain A, domain 1"/>
    <property type="match status" value="1"/>
</dbReference>
<dbReference type="InterPro" id="IPR017907">
    <property type="entry name" value="Znf_RING_CS"/>
</dbReference>
<dbReference type="GO" id="GO:1990841">
    <property type="term" value="F:promoter-specific chromatin binding"/>
    <property type="evidence" value="ECO:0007669"/>
    <property type="project" value="TreeGrafter"/>
</dbReference>
<dbReference type="PANTHER" id="PTHR10825:SF74">
    <property type="entry name" value="POLYCOMB GROUP RING FINGER 6"/>
    <property type="match status" value="1"/>
</dbReference>
<dbReference type="SUPFAM" id="SSF57850">
    <property type="entry name" value="RING/U-box"/>
    <property type="match status" value="1"/>
</dbReference>
<keyword evidence="2" id="KW-0479">Metal-binding</keyword>
<dbReference type="PROSITE" id="PS50089">
    <property type="entry name" value="ZF_RING_2"/>
    <property type="match status" value="1"/>
</dbReference>
<evidence type="ECO:0000256" key="2">
    <source>
        <dbReference type="ARBA" id="ARBA00022723"/>
    </source>
</evidence>
<dbReference type="Gene3D" id="3.30.40.10">
    <property type="entry name" value="Zinc/RING finger domain, C3HC4 (zinc finger)"/>
    <property type="match status" value="1"/>
</dbReference>
<dbReference type="AlphaFoldDB" id="A0AAD9KKN4"/>
<evidence type="ECO:0000256" key="5">
    <source>
        <dbReference type="ARBA" id="ARBA00023242"/>
    </source>
</evidence>
<name>A0AAD9KKN4_RIDPI</name>
<dbReference type="Pfam" id="PF13923">
    <property type="entry name" value="zf-C3HC4_2"/>
    <property type="match status" value="1"/>
</dbReference>
<accession>A0AAD9KKN4</accession>
<evidence type="ECO:0000256" key="6">
    <source>
        <dbReference type="PROSITE-ProRule" id="PRU00175"/>
    </source>
</evidence>
<comment type="caution">
    <text evidence="8">The sequence shown here is derived from an EMBL/GenBank/DDBJ whole genome shotgun (WGS) entry which is preliminary data.</text>
</comment>
<keyword evidence="5" id="KW-0539">Nucleus</keyword>
<comment type="subcellular location">
    <subcellularLocation>
        <location evidence="1">Nucleus</location>
    </subcellularLocation>
</comment>
<keyword evidence="3 6" id="KW-0863">Zinc-finger</keyword>
<evidence type="ECO:0000256" key="1">
    <source>
        <dbReference type="ARBA" id="ARBA00004123"/>
    </source>
</evidence>
<dbReference type="Proteomes" id="UP001209878">
    <property type="component" value="Unassembled WGS sequence"/>
</dbReference>
<dbReference type="InterPro" id="IPR013083">
    <property type="entry name" value="Znf_RING/FYVE/PHD"/>
</dbReference>
<dbReference type="EMBL" id="JAODUO010000963">
    <property type="protein sequence ID" value="KAK2172410.1"/>
    <property type="molecule type" value="Genomic_DNA"/>
</dbReference>
<dbReference type="GO" id="GO:0008270">
    <property type="term" value="F:zinc ion binding"/>
    <property type="evidence" value="ECO:0007669"/>
    <property type="project" value="UniProtKB-KW"/>
</dbReference>
<keyword evidence="4" id="KW-0862">Zinc</keyword>
<gene>
    <name evidence="8" type="ORF">NP493_965g01036</name>
</gene>
<organism evidence="8 9">
    <name type="scientific">Ridgeia piscesae</name>
    <name type="common">Tubeworm</name>
    <dbReference type="NCBI Taxonomy" id="27915"/>
    <lineage>
        <taxon>Eukaryota</taxon>
        <taxon>Metazoa</taxon>
        <taxon>Spiralia</taxon>
        <taxon>Lophotrochozoa</taxon>
        <taxon>Annelida</taxon>
        <taxon>Polychaeta</taxon>
        <taxon>Sedentaria</taxon>
        <taxon>Canalipalpata</taxon>
        <taxon>Sabellida</taxon>
        <taxon>Siboglinidae</taxon>
        <taxon>Ridgeia</taxon>
    </lineage>
</organism>
<dbReference type="PANTHER" id="PTHR10825">
    <property type="entry name" value="RING FINGER DOMAIN-CONTAINING, POLYCOMB GROUP COMPONENT"/>
    <property type="match status" value="1"/>
</dbReference>
<dbReference type="GO" id="GO:0000122">
    <property type="term" value="P:negative regulation of transcription by RNA polymerase II"/>
    <property type="evidence" value="ECO:0007669"/>
    <property type="project" value="TreeGrafter"/>
</dbReference>
<dbReference type="GO" id="GO:0035102">
    <property type="term" value="C:PRC1 complex"/>
    <property type="evidence" value="ECO:0007669"/>
    <property type="project" value="TreeGrafter"/>
</dbReference>
<dbReference type="InterPro" id="IPR001841">
    <property type="entry name" value="Znf_RING"/>
</dbReference>